<name>A0A0F9L0Y8_9ZZZZ</name>
<gene>
    <name evidence="1" type="ORF">LCGC14_1635150</name>
</gene>
<protein>
    <submittedName>
        <fullName evidence="1">Uncharacterized protein</fullName>
    </submittedName>
</protein>
<dbReference type="EMBL" id="LAZR01013545">
    <property type="protein sequence ID" value="KKM21465.1"/>
    <property type="molecule type" value="Genomic_DNA"/>
</dbReference>
<evidence type="ECO:0000313" key="1">
    <source>
        <dbReference type="EMBL" id="KKM21465.1"/>
    </source>
</evidence>
<sequence length="330" mass="34947">MATIKMHNAGVMYAAEAVYGTAVSVTTPLAGKTATVTLNMAHNLGRTVGLGEGRNQNTTSPTYGGFDVAGTIEWEVGDLDVLQFCVGPITGSGTGASPFILNEAAAIGFTTDDIKSFSMEVAANEATDFGYLLQGCVIGTVTLTAAVGDKLRGSFDFTAQTCSQLSAVTTYTPSTVTPWVFQQGDILWGTTPSSIAKVAQIGITLNNNLQLYRSIGSRFIEQPEPGERKYDFTTVLRMTELIATTVATDFLGGLSPATGVDSAVPQNNNELQLQFAEGNASTDRHMTIQLDECYLEAQSMPFEMGGGILEGTYNGFANKAKANDFASWVT</sequence>
<dbReference type="InterPro" id="IPR044000">
    <property type="entry name" value="Phage_tube_2"/>
</dbReference>
<dbReference type="AlphaFoldDB" id="A0A0F9L0Y8"/>
<dbReference type="Pfam" id="PF18906">
    <property type="entry name" value="Phage_tube_2"/>
    <property type="match status" value="1"/>
</dbReference>
<reference evidence="1" key="1">
    <citation type="journal article" date="2015" name="Nature">
        <title>Complex archaea that bridge the gap between prokaryotes and eukaryotes.</title>
        <authorList>
            <person name="Spang A."/>
            <person name="Saw J.H."/>
            <person name="Jorgensen S.L."/>
            <person name="Zaremba-Niedzwiedzka K."/>
            <person name="Martijn J."/>
            <person name="Lind A.E."/>
            <person name="van Eijk R."/>
            <person name="Schleper C."/>
            <person name="Guy L."/>
            <person name="Ettema T.J."/>
        </authorList>
    </citation>
    <scope>NUCLEOTIDE SEQUENCE</scope>
</reference>
<proteinExistence type="predicted"/>
<accession>A0A0F9L0Y8</accession>
<comment type="caution">
    <text evidence="1">The sequence shown here is derived from an EMBL/GenBank/DDBJ whole genome shotgun (WGS) entry which is preliminary data.</text>
</comment>
<organism evidence="1">
    <name type="scientific">marine sediment metagenome</name>
    <dbReference type="NCBI Taxonomy" id="412755"/>
    <lineage>
        <taxon>unclassified sequences</taxon>
        <taxon>metagenomes</taxon>
        <taxon>ecological metagenomes</taxon>
    </lineage>
</organism>